<dbReference type="EMBL" id="CP009513">
    <property type="protein sequence ID" value="AKB67216.1"/>
    <property type="molecule type" value="Genomic_DNA"/>
</dbReference>
<dbReference type="Pfam" id="PF03787">
    <property type="entry name" value="RAMPs"/>
    <property type="match status" value="1"/>
</dbReference>
<keyword evidence="1" id="KW-0051">Antiviral defense</keyword>
<evidence type="ECO:0000313" key="3">
    <source>
        <dbReference type="EMBL" id="AKB67216.1"/>
    </source>
</evidence>
<dbReference type="InterPro" id="IPR007522">
    <property type="entry name" value="CRISPR-assoc_prot_TM1795"/>
</dbReference>
<gene>
    <name evidence="3" type="ORF">MSMAL_0673</name>
</gene>
<evidence type="ECO:0000256" key="1">
    <source>
        <dbReference type="ARBA" id="ARBA00023118"/>
    </source>
</evidence>
<dbReference type="Proteomes" id="UP000033063">
    <property type="component" value="Chromosome"/>
</dbReference>
<evidence type="ECO:0000313" key="4">
    <source>
        <dbReference type="Proteomes" id="UP000033063"/>
    </source>
</evidence>
<proteinExistence type="predicted"/>
<evidence type="ECO:0000259" key="2">
    <source>
        <dbReference type="Pfam" id="PF03787"/>
    </source>
</evidence>
<dbReference type="GO" id="GO:0051607">
    <property type="term" value="P:defense response to virus"/>
    <property type="evidence" value="ECO:0007669"/>
    <property type="project" value="UniProtKB-KW"/>
</dbReference>
<name>A0A0E3LVL2_METMZ</name>
<dbReference type="HOGENOM" id="CLU_058787_0_0_2"/>
<protein>
    <submittedName>
        <fullName evidence="3">CRISPR-associated RAMP Cmr1</fullName>
    </submittedName>
</protein>
<dbReference type="AlphaFoldDB" id="A0A0E3LVL2"/>
<sequence>MGGYACDPTSEKKCQFDAKAYDEEYKRHLEANESKEVASKCALEAGLKEVCPACRLFGCTGWKRRFKLETFVDANQIEFFNLATLDKKNSFNNWWLSSIFEKSIKSDHSNMTFGKFNLVITEFANSTNLSISSQVHSLLSIMSTIGSIGAKNQYGYGIFDFKDKKNIIDSLEELKLFLENINQIQETGSTNFYSLDKFWCYEFTLAEDNKTVLRFKKANIIGKKSNSSQYIPVSFDIRYKLPGTELGLRNMFLKKYGKQKTRQIFGTINNNEKIGSRIFVSHIFRKNNNAGYFLKIWGFTDEDIGNFIESKTKDMFGLSSHEVIRKDIELKDFFGGCKK</sequence>
<reference evidence="3 4" key="1">
    <citation type="submission" date="2014-07" db="EMBL/GenBank/DDBJ databases">
        <title>Methanogenic archaea and the global carbon cycle.</title>
        <authorList>
            <person name="Henriksen J.R."/>
            <person name="Luke J."/>
            <person name="Reinhart S."/>
            <person name="Benedict M.N."/>
            <person name="Youngblut N.D."/>
            <person name="Metcalf M.E."/>
            <person name="Whitaker R.J."/>
            <person name="Metcalf W.W."/>
        </authorList>
    </citation>
    <scope>NUCLEOTIDE SEQUENCE [LARGE SCALE GENOMIC DNA]</scope>
    <source>
        <strain evidence="3 4">LYC</strain>
    </source>
</reference>
<accession>A0A0E3LVL2</accession>
<dbReference type="InterPro" id="IPR005537">
    <property type="entry name" value="RAMP_III_fam"/>
</dbReference>
<dbReference type="PATRIC" id="fig|1434114.4.peg.828"/>
<feature type="domain" description="CRISPR type III-associated protein" evidence="2">
    <location>
        <begin position="15"/>
        <end position="159"/>
    </location>
</feature>
<dbReference type="NCBIfam" id="TIGR01894">
    <property type="entry name" value="cas_TM1795_cmr1"/>
    <property type="match status" value="1"/>
</dbReference>
<organism evidence="3 4">
    <name type="scientific">Methanosarcina mazei LYC</name>
    <dbReference type="NCBI Taxonomy" id="1434114"/>
    <lineage>
        <taxon>Archaea</taxon>
        <taxon>Methanobacteriati</taxon>
        <taxon>Methanobacteriota</taxon>
        <taxon>Stenosarchaea group</taxon>
        <taxon>Methanomicrobia</taxon>
        <taxon>Methanosarcinales</taxon>
        <taxon>Methanosarcinaceae</taxon>
        <taxon>Methanosarcina</taxon>
    </lineage>
</organism>